<protein>
    <submittedName>
        <fullName evidence="2">Uncharacterized protein</fullName>
    </submittedName>
</protein>
<accession>A0A1M5M6N0</accession>
<dbReference type="OrthoDB" id="660497at2"/>
<keyword evidence="1" id="KW-0732">Signal</keyword>
<dbReference type="EMBL" id="FQWB01000006">
    <property type="protein sequence ID" value="SHG72895.1"/>
    <property type="molecule type" value="Genomic_DNA"/>
</dbReference>
<organism evidence="2 3">
    <name type="scientific">Flavobacterium fluvii</name>
    <dbReference type="NCBI Taxonomy" id="468056"/>
    <lineage>
        <taxon>Bacteria</taxon>
        <taxon>Pseudomonadati</taxon>
        <taxon>Bacteroidota</taxon>
        <taxon>Flavobacteriia</taxon>
        <taxon>Flavobacteriales</taxon>
        <taxon>Flavobacteriaceae</taxon>
        <taxon>Flavobacterium</taxon>
    </lineage>
</organism>
<keyword evidence="3" id="KW-1185">Reference proteome</keyword>
<evidence type="ECO:0000256" key="1">
    <source>
        <dbReference type="SAM" id="SignalP"/>
    </source>
</evidence>
<feature type="chain" id="PRO_5009912238" evidence="1">
    <location>
        <begin position="19"/>
        <end position="160"/>
    </location>
</feature>
<evidence type="ECO:0000313" key="3">
    <source>
        <dbReference type="Proteomes" id="UP000184516"/>
    </source>
</evidence>
<reference evidence="3" key="1">
    <citation type="submission" date="2016-11" db="EMBL/GenBank/DDBJ databases">
        <authorList>
            <person name="Varghese N."/>
            <person name="Submissions S."/>
        </authorList>
    </citation>
    <scope>NUCLEOTIDE SEQUENCE [LARGE SCALE GENOMIC DNA]</scope>
    <source>
        <strain evidence="3">DSM 19978</strain>
    </source>
</reference>
<proteinExistence type="predicted"/>
<feature type="signal peptide" evidence="1">
    <location>
        <begin position="1"/>
        <end position="18"/>
    </location>
</feature>
<name>A0A1M5M6N0_9FLAO</name>
<dbReference type="STRING" id="468056.SAMN05443549_10656"/>
<dbReference type="Proteomes" id="UP000184516">
    <property type="component" value="Unassembled WGS sequence"/>
</dbReference>
<gene>
    <name evidence="2" type="ORF">SAMN05443549_10656</name>
</gene>
<dbReference type="AlphaFoldDB" id="A0A1M5M6N0"/>
<sequence>MKKVFLIVLVTLTSGVFAQNADKEDLEIIQGVYGKSKKELAQTYMAIPAAQADAFWKIYDEFEVERKALGTAKVAVINDYAANFANLTDESANKIAKAGLKNNLDYQKLFSKYYDKYKKAVGAINAAKIIQFENYMQTTVQSEIQNSIPFVGEIEALKTK</sequence>
<dbReference type="RefSeq" id="WP_073371306.1">
    <property type="nucleotide sequence ID" value="NZ_FQWB01000006.1"/>
</dbReference>
<evidence type="ECO:0000313" key="2">
    <source>
        <dbReference type="EMBL" id="SHG72895.1"/>
    </source>
</evidence>